<protein>
    <recommendedName>
        <fullName evidence="3">DUF4154 domain-containing protein</fullName>
    </recommendedName>
</protein>
<name>A0A6V8N1Z6_9BACT</name>
<dbReference type="InterPro" id="IPR025293">
    <property type="entry name" value="YfiR/HmsC-like"/>
</dbReference>
<keyword evidence="2" id="KW-1185">Reference proteome</keyword>
<accession>A0A6V8N1Z6</accession>
<dbReference type="EMBL" id="BLXZ01000001">
    <property type="protein sequence ID" value="GFO66515.1"/>
    <property type="molecule type" value="Genomic_DNA"/>
</dbReference>
<dbReference type="Pfam" id="PF13689">
    <property type="entry name" value="DUF4154"/>
    <property type="match status" value="1"/>
</dbReference>
<evidence type="ECO:0000313" key="2">
    <source>
        <dbReference type="Proteomes" id="UP000587586"/>
    </source>
</evidence>
<gene>
    <name evidence="1" type="ORF">GMLC_00940</name>
</gene>
<dbReference type="RefSeq" id="WP_183359051.1">
    <property type="nucleotide sequence ID" value="NZ_BLXZ01000001.1"/>
</dbReference>
<sequence>MGLLGTLRIWGALCSSRHCQRAFSLALLLLLVGLPHDGGSETASGEFALKAAFIYNFSKFVEWPESAFKGKSEFCIGTLGRSPLDQPLSSLAGRSVQGRNILFRRLNSPEEAAQCQVVFLSRSELARVDGILDLLRDQPVLTVADREDFCRRGGMLCLDQDSGRIVFDVNLRETQRARLKASSQLLKLARRIYGRL</sequence>
<evidence type="ECO:0000313" key="1">
    <source>
        <dbReference type="EMBL" id="GFO66515.1"/>
    </source>
</evidence>
<evidence type="ECO:0008006" key="3">
    <source>
        <dbReference type="Google" id="ProtNLM"/>
    </source>
</evidence>
<proteinExistence type="predicted"/>
<comment type="caution">
    <text evidence="1">The sequence shown here is derived from an EMBL/GenBank/DDBJ whole genome shotgun (WGS) entry which is preliminary data.</text>
</comment>
<organism evidence="1 2">
    <name type="scientific">Geomonas limicola</name>
    <dbReference type="NCBI Taxonomy" id="2740186"/>
    <lineage>
        <taxon>Bacteria</taxon>
        <taxon>Pseudomonadati</taxon>
        <taxon>Thermodesulfobacteriota</taxon>
        <taxon>Desulfuromonadia</taxon>
        <taxon>Geobacterales</taxon>
        <taxon>Geobacteraceae</taxon>
        <taxon>Geomonas</taxon>
    </lineage>
</organism>
<dbReference type="Proteomes" id="UP000587586">
    <property type="component" value="Unassembled WGS sequence"/>
</dbReference>
<dbReference type="AlphaFoldDB" id="A0A6V8N1Z6"/>
<reference evidence="2" key="1">
    <citation type="submission" date="2020-06" db="EMBL/GenBank/DDBJ databases">
        <title>Draft genomic sequecing of Geomonas sp. Red745.</title>
        <authorList>
            <person name="Itoh H."/>
            <person name="Xu Z.X."/>
            <person name="Ushijima N."/>
            <person name="Masuda Y."/>
            <person name="Shiratori Y."/>
            <person name="Senoo K."/>
        </authorList>
    </citation>
    <scope>NUCLEOTIDE SEQUENCE [LARGE SCALE GENOMIC DNA]</scope>
    <source>
        <strain evidence="2">Red745</strain>
    </source>
</reference>